<dbReference type="SUPFAM" id="SSF54001">
    <property type="entry name" value="Cysteine proteinases"/>
    <property type="match status" value="1"/>
</dbReference>
<dbReference type="SMART" id="SM00460">
    <property type="entry name" value="TGc"/>
    <property type="match status" value="1"/>
</dbReference>
<dbReference type="OrthoDB" id="9804872at2"/>
<proteinExistence type="predicted"/>
<protein>
    <submittedName>
        <fullName evidence="2">Transglutaminase-like enzyme, putative cysteine protease</fullName>
    </submittedName>
</protein>
<reference evidence="2 3" key="1">
    <citation type="submission" date="2016-12" db="EMBL/GenBank/DDBJ databases">
        <authorList>
            <person name="Song W.-J."/>
            <person name="Kurnit D.M."/>
        </authorList>
    </citation>
    <scope>NUCLEOTIDE SEQUENCE [LARGE SCALE GENOMIC DNA]</scope>
    <source>
        <strain evidence="2 3">DSM 18488</strain>
    </source>
</reference>
<sequence>MKYRVTHTTTYSYSEPASLSQNELYLLPKETPWQKVSDSAVTVTPEPAYHNFYNDYFGNCVRAFMIQHPHSHLVVTAVSTVLTMPPQAPPSETTPPWETVARQLFDHHTPADLEACQFRFVSPLTMITPAVEGYARISFPSGRPILAGAIDLMQRIFTEFTYDKDATTIDTSVDQVLVDRKGVCQDFAHLAISCLRSLGLAARYVSGYLETLPPPGKQKLAGADASHAWLSIYIPNIGWVDLDPTNNIIPGEQHITLAWGRDYGDVTPVKGVVMGGGVHSMSVMVDVSRIEEDTISPGK</sequence>
<dbReference type="EMBL" id="FRFE01000018">
    <property type="protein sequence ID" value="SHO50382.1"/>
    <property type="molecule type" value="Genomic_DNA"/>
</dbReference>
<accession>A0A1M7YCK4</accession>
<dbReference type="Gene3D" id="3.10.620.30">
    <property type="match status" value="1"/>
</dbReference>
<evidence type="ECO:0000259" key="1">
    <source>
        <dbReference type="SMART" id="SM00460"/>
    </source>
</evidence>
<dbReference type="Pfam" id="PF01841">
    <property type="entry name" value="Transglut_core"/>
    <property type="match status" value="1"/>
</dbReference>
<dbReference type="Proteomes" id="UP000184603">
    <property type="component" value="Unassembled WGS sequence"/>
</dbReference>
<dbReference type="GO" id="GO:0008233">
    <property type="term" value="F:peptidase activity"/>
    <property type="evidence" value="ECO:0007669"/>
    <property type="project" value="UniProtKB-KW"/>
</dbReference>
<dbReference type="AlphaFoldDB" id="A0A1M7YCK4"/>
<dbReference type="PANTHER" id="PTHR33490:SF7">
    <property type="entry name" value="BLR2979 PROTEIN"/>
    <property type="match status" value="1"/>
</dbReference>
<evidence type="ECO:0000313" key="3">
    <source>
        <dbReference type="Proteomes" id="UP000184603"/>
    </source>
</evidence>
<evidence type="ECO:0000313" key="2">
    <source>
        <dbReference type="EMBL" id="SHO50382.1"/>
    </source>
</evidence>
<feature type="domain" description="Transglutaminase-like" evidence="1">
    <location>
        <begin position="176"/>
        <end position="246"/>
    </location>
</feature>
<name>A0A1M7YCK4_9BACT</name>
<dbReference type="InterPro" id="IPR013589">
    <property type="entry name" value="Bac_transglu_N"/>
</dbReference>
<dbReference type="InterPro" id="IPR002931">
    <property type="entry name" value="Transglutaminase-like"/>
</dbReference>
<dbReference type="Pfam" id="PF08379">
    <property type="entry name" value="Bact_transglu_N"/>
    <property type="match status" value="1"/>
</dbReference>
<dbReference type="STRING" id="1121416.SAMN02745220_03387"/>
<dbReference type="GO" id="GO:0006508">
    <property type="term" value="P:proteolysis"/>
    <property type="evidence" value="ECO:0007669"/>
    <property type="project" value="UniProtKB-KW"/>
</dbReference>
<dbReference type="RefSeq" id="WP_073614852.1">
    <property type="nucleotide sequence ID" value="NZ_FRFE01000018.1"/>
</dbReference>
<organism evidence="2 3">
    <name type="scientific">Desulfopila aestuarii DSM 18488</name>
    <dbReference type="NCBI Taxonomy" id="1121416"/>
    <lineage>
        <taxon>Bacteria</taxon>
        <taxon>Pseudomonadati</taxon>
        <taxon>Thermodesulfobacteriota</taxon>
        <taxon>Desulfobulbia</taxon>
        <taxon>Desulfobulbales</taxon>
        <taxon>Desulfocapsaceae</taxon>
        <taxon>Desulfopila</taxon>
    </lineage>
</organism>
<dbReference type="InterPro" id="IPR038765">
    <property type="entry name" value="Papain-like_cys_pep_sf"/>
</dbReference>
<keyword evidence="2" id="KW-0645">Protease</keyword>
<keyword evidence="2" id="KW-0378">Hydrolase</keyword>
<keyword evidence="3" id="KW-1185">Reference proteome</keyword>
<gene>
    <name evidence="2" type="ORF">SAMN02745220_03387</name>
</gene>
<dbReference type="PANTHER" id="PTHR33490">
    <property type="entry name" value="BLR5614 PROTEIN-RELATED"/>
    <property type="match status" value="1"/>
</dbReference>